<dbReference type="Gene3D" id="3.10.170.10">
    <property type="match status" value="1"/>
</dbReference>
<dbReference type="GO" id="GO:0004222">
    <property type="term" value="F:metalloendopeptidase activity"/>
    <property type="evidence" value="ECO:0007669"/>
    <property type="project" value="InterPro"/>
</dbReference>
<evidence type="ECO:0000256" key="6">
    <source>
        <dbReference type="ARBA" id="ARBA00022729"/>
    </source>
</evidence>
<evidence type="ECO:0000256" key="1">
    <source>
        <dbReference type="ARBA" id="ARBA00004613"/>
    </source>
</evidence>
<dbReference type="EC" id="3.4.24.-" evidence="13"/>
<feature type="binding site" evidence="12">
    <location>
        <position position="439"/>
    </location>
    <ligand>
        <name>Zn(2+)</name>
        <dbReference type="ChEBI" id="CHEBI:29105"/>
        <note>catalytic</note>
    </ligand>
</feature>
<dbReference type="Pfam" id="PF07504">
    <property type="entry name" value="FTP"/>
    <property type="match status" value="1"/>
</dbReference>
<keyword evidence="16" id="KW-1185">Reference proteome</keyword>
<evidence type="ECO:0000256" key="5">
    <source>
        <dbReference type="ARBA" id="ARBA00022723"/>
    </source>
</evidence>
<evidence type="ECO:0000313" key="16">
    <source>
        <dbReference type="Proteomes" id="UP000027456"/>
    </source>
</evidence>
<dbReference type="SUPFAM" id="SSF55486">
    <property type="entry name" value="Metalloproteases ('zincins'), catalytic domain"/>
    <property type="match status" value="1"/>
</dbReference>
<keyword evidence="7 13" id="KW-0378">Hydrolase</keyword>
<comment type="caution">
    <text evidence="15">The sequence shown here is derived from an EMBL/GenBank/DDBJ whole genome shotgun (WGS) entry which is preliminary data.</text>
</comment>
<dbReference type="GO" id="GO:0008270">
    <property type="term" value="F:zinc ion binding"/>
    <property type="evidence" value="ECO:0007669"/>
    <property type="project" value="InterPro"/>
</dbReference>
<keyword evidence="8 12" id="KW-0862">Zinc</keyword>
<keyword evidence="3 13" id="KW-0964">Secreted</keyword>
<organism evidence="15 16">
    <name type="scientific">Rhizoctonia solani 123E</name>
    <dbReference type="NCBI Taxonomy" id="1423351"/>
    <lineage>
        <taxon>Eukaryota</taxon>
        <taxon>Fungi</taxon>
        <taxon>Dikarya</taxon>
        <taxon>Basidiomycota</taxon>
        <taxon>Agaricomycotina</taxon>
        <taxon>Agaricomycetes</taxon>
        <taxon>Cantharellales</taxon>
        <taxon>Ceratobasidiaceae</taxon>
        <taxon>Rhizoctonia</taxon>
    </lineage>
</organism>
<keyword evidence="9 13" id="KW-0482">Metalloprotease</keyword>
<gene>
    <name evidence="15" type="ORF">V565_031410</name>
</gene>
<feature type="active site" evidence="11">
    <location>
        <position position="411"/>
    </location>
</feature>
<evidence type="ECO:0000256" key="10">
    <source>
        <dbReference type="ARBA" id="ARBA00023145"/>
    </source>
</evidence>
<comment type="subcellular location">
    <subcellularLocation>
        <location evidence="1 13">Secreted</location>
    </subcellularLocation>
</comment>
<feature type="signal peptide" evidence="13">
    <location>
        <begin position="1"/>
        <end position="21"/>
    </location>
</feature>
<dbReference type="InterPro" id="IPR001842">
    <property type="entry name" value="Peptidase_M36"/>
</dbReference>
<keyword evidence="4 13" id="KW-0645">Protease</keyword>
<evidence type="ECO:0000256" key="2">
    <source>
        <dbReference type="ARBA" id="ARBA00006006"/>
    </source>
</evidence>
<comment type="similarity">
    <text evidence="2 13">Belongs to the peptidase M36 family.</text>
</comment>
<feature type="chain" id="PRO_5009359888" description="Extracellular metalloproteinase" evidence="13">
    <location>
        <begin position="22"/>
        <end position="606"/>
    </location>
</feature>
<dbReference type="AlphaFoldDB" id="A0A074S2C9"/>
<keyword evidence="10 13" id="KW-0865">Zymogen</keyword>
<dbReference type="InterPro" id="IPR050371">
    <property type="entry name" value="Fungal_virulence_M36"/>
</dbReference>
<proteinExistence type="inferred from homology"/>
<evidence type="ECO:0000256" key="9">
    <source>
        <dbReference type="ARBA" id="ARBA00023049"/>
    </source>
</evidence>
<protein>
    <recommendedName>
        <fullName evidence="13">Extracellular metalloproteinase</fullName>
        <ecNumber evidence="13">3.4.24.-</ecNumber>
    </recommendedName>
    <alternativeName>
        <fullName evidence="13">Fungalysin</fullName>
    </alternativeName>
</protein>
<evidence type="ECO:0000256" key="12">
    <source>
        <dbReference type="PIRSR" id="PIRSR601842-2"/>
    </source>
</evidence>
<evidence type="ECO:0000259" key="14">
    <source>
        <dbReference type="Pfam" id="PF07504"/>
    </source>
</evidence>
<evidence type="ECO:0000256" key="13">
    <source>
        <dbReference type="RuleBase" id="RU364017"/>
    </source>
</evidence>
<evidence type="ECO:0000256" key="7">
    <source>
        <dbReference type="ARBA" id="ARBA00022801"/>
    </source>
</evidence>
<feature type="domain" description="FTP" evidence="14">
    <location>
        <begin position="96"/>
        <end position="134"/>
    </location>
</feature>
<sequence length="606" mass="66277">MASLASLAAVFTILIASDVIAVPGHANTHHRPHRIRGVGSGVNLVSYHPPSIFETYGANGATLLTSGTPEELAKSFLQEQLGVPAEALTRHAGHSNDGVSYEYFTQTVNGLLVANAVANVAIKDGKVVSYGASFVKPKNVAAKEPTLDWERLIARVEQTVGGKWNQTPTKLEYTAGDDGSCYLTHVIQIQGIRDGTWKELYVDAHDGKVRNVINFVAEHSYRVVPISYQEPTQKYETLHEPADYTTSQHGWHNFGGKNTTDTSGNNVIVYKRCHSDPNPPNIDELKCVNTTAQSSPNNGYEYTYNPDKEPTNDRNVNAARVNVFYIVNAMHDIAYHYGFTENAYNFQNDNFGRGGKGEDRIQVSVQDGSGVNNANFATPPDGQPGQMRMFLWISTALLRDGALQNDIVVHEFTHGVSNRMTGGGTSRCLQTTEAGGLGEGWSDAMADIIEAKTNPIPDFTTGSYVVNMKAGSRSHPYSTDEKTNPLTYFSLATRKEVHLIGEVWATMLHELFAALVDSYGLSDNLRTDAFEMKGNVIMLHLIMDGFQLQPCNPTFTSARNAIIQADVCRYGGKNKCLIWRAFAKRGLGAGAKEGKYVDSHGVPEGC</sequence>
<dbReference type="GO" id="GO:0005615">
    <property type="term" value="C:extracellular space"/>
    <property type="evidence" value="ECO:0007669"/>
    <property type="project" value="InterPro"/>
</dbReference>
<evidence type="ECO:0000256" key="3">
    <source>
        <dbReference type="ARBA" id="ARBA00022525"/>
    </source>
</evidence>
<name>A0A074S2C9_9AGAM</name>
<keyword evidence="6 13" id="KW-0732">Signal</keyword>
<keyword evidence="5 12" id="KW-0479">Metal-binding</keyword>
<accession>A0A074S2C9</accession>
<evidence type="ECO:0000256" key="8">
    <source>
        <dbReference type="ARBA" id="ARBA00022833"/>
    </source>
</evidence>
<dbReference type="PANTHER" id="PTHR33478:SF1">
    <property type="entry name" value="EXTRACELLULAR METALLOPROTEINASE MEP"/>
    <property type="match status" value="1"/>
</dbReference>
<dbReference type="OrthoDB" id="3227768at2759"/>
<dbReference type="InterPro" id="IPR011096">
    <property type="entry name" value="FTP_domain"/>
</dbReference>
<dbReference type="CDD" id="cd09596">
    <property type="entry name" value="M36"/>
    <property type="match status" value="1"/>
</dbReference>
<feature type="binding site" evidence="12">
    <location>
        <position position="414"/>
    </location>
    <ligand>
        <name>Zn(2+)</name>
        <dbReference type="ChEBI" id="CHEBI:29105"/>
        <note>catalytic</note>
    </ligand>
</feature>
<dbReference type="Pfam" id="PF02128">
    <property type="entry name" value="Peptidase_M36"/>
    <property type="match status" value="1"/>
</dbReference>
<feature type="binding site" evidence="12">
    <location>
        <position position="218"/>
    </location>
    <ligand>
        <name>Zn(2+)</name>
        <dbReference type="ChEBI" id="CHEBI:29105"/>
        <note>catalytic</note>
    </ligand>
</feature>
<dbReference type="PANTHER" id="PTHR33478">
    <property type="entry name" value="EXTRACELLULAR METALLOPROTEINASE MEP"/>
    <property type="match status" value="1"/>
</dbReference>
<dbReference type="EMBL" id="AZST01000062">
    <property type="protein sequence ID" value="KEP53404.1"/>
    <property type="molecule type" value="Genomic_DNA"/>
</dbReference>
<dbReference type="HOGENOM" id="CLU_012703_4_2_1"/>
<comment type="cofactor">
    <cofactor evidence="12">
        <name>Zn(2+)</name>
        <dbReference type="ChEBI" id="CHEBI:29105"/>
    </cofactor>
    <text evidence="12">Binds 1 zinc ion per subunit.</text>
</comment>
<evidence type="ECO:0000256" key="11">
    <source>
        <dbReference type="PIRSR" id="PIRSR601842-1"/>
    </source>
</evidence>
<dbReference type="Gene3D" id="1.10.390.10">
    <property type="entry name" value="Neutral Protease Domain 2"/>
    <property type="match status" value="1"/>
</dbReference>
<dbReference type="PRINTS" id="PR00999">
    <property type="entry name" value="FUNGALYSIN"/>
</dbReference>
<dbReference type="Proteomes" id="UP000027456">
    <property type="component" value="Unassembled WGS sequence"/>
</dbReference>
<dbReference type="InterPro" id="IPR027268">
    <property type="entry name" value="Peptidase_M4/M1_CTD_sf"/>
</dbReference>
<evidence type="ECO:0000256" key="4">
    <source>
        <dbReference type="ARBA" id="ARBA00022670"/>
    </source>
</evidence>
<feature type="binding site" evidence="12">
    <location>
        <position position="410"/>
    </location>
    <ligand>
        <name>Zn(2+)</name>
        <dbReference type="ChEBI" id="CHEBI:29105"/>
        <note>catalytic</note>
    </ligand>
</feature>
<dbReference type="GO" id="GO:0006508">
    <property type="term" value="P:proteolysis"/>
    <property type="evidence" value="ECO:0007669"/>
    <property type="project" value="UniProtKB-KW"/>
</dbReference>
<reference evidence="15 16" key="1">
    <citation type="submission" date="2013-12" db="EMBL/GenBank/DDBJ databases">
        <authorList>
            <person name="Cubeta M."/>
            <person name="Pakala S."/>
            <person name="Fedorova N."/>
            <person name="Thomas E."/>
            <person name="Dean R."/>
            <person name="Jabaji S."/>
            <person name="Neate S."/>
            <person name="Toda T."/>
            <person name="Tavantzis S."/>
            <person name="Vilgalys R."/>
            <person name="Bharathan N."/>
            <person name="Pakala S."/>
            <person name="Losada L.S."/>
            <person name="Zafar N."/>
            <person name="Nierman W."/>
        </authorList>
    </citation>
    <scope>NUCLEOTIDE SEQUENCE [LARGE SCALE GENOMIC DNA]</scope>
    <source>
        <strain evidence="15 16">123E</strain>
    </source>
</reference>
<evidence type="ECO:0000313" key="15">
    <source>
        <dbReference type="EMBL" id="KEP53404.1"/>
    </source>
</evidence>